<evidence type="ECO:0000256" key="11">
    <source>
        <dbReference type="ARBA" id="ARBA00023136"/>
    </source>
</evidence>
<evidence type="ECO:0000256" key="3">
    <source>
        <dbReference type="ARBA" id="ARBA00009634"/>
    </source>
</evidence>
<keyword evidence="4" id="KW-1003">Cell membrane</keyword>
<evidence type="ECO:0000256" key="1">
    <source>
        <dbReference type="ARBA" id="ARBA00004162"/>
    </source>
</evidence>
<reference evidence="15" key="1">
    <citation type="submission" date="2020-05" db="UniProtKB">
        <authorList>
            <consortium name="EnsemblMetazoa"/>
        </authorList>
    </citation>
    <scope>IDENTIFICATION</scope>
    <source>
        <strain evidence="15">Jacobina</strain>
    </source>
</reference>
<dbReference type="VEuPathDB" id="VectorBase:LLONM1_003698"/>
<evidence type="ECO:0000256" key="14">
    <source>
        <dbReference type="SAM" id="SignalP"/>
    </source>
</evidence>
<dbReference type="SMART" id="SM00369">
    <property type="entry name" value="LRR_TYP"/>
    <property type="match status" value="17"/>
</dbReference>
<evidence type="ECO:0000256" key="10">
    <source>
        <dbReference type="ARBA" id="ARBA00023027"/>
    </source>
</evidence>
<keyword evidence="7 14" id="KW-0732">Signal</keyword>
<comment type="subcellular location">
    <subcellularLocation>
        <location evidence="1">Cell membrane</location>
        <topology evidence="1">Single-pass membrane protein</topology>
    </subcellularLocation>
    <subcellularLocation>
        <location evidence="2">Membrane</location>
        <topology evidence="2">Single-pass type I membrane protein</topology>
    </subcellularLocation>
</comment>
<dbReference type="SUPFAM" id="SSF52058">
    <property type="entry name" value="L domain-like"/>
    <property type="match status" value="2"/>
</dbReference>
<dbReference type="SMART" id="SM00365">
    <property type="entry name" value="LRR_SD22"/>
    <property type="match status" value="4"/>
</dbReference>
<proteinExistence type="inferred from homology"/>
<dbReference type="Gene3D" id="3.80.10.10">
    <property type="entry name" value="Ribonuclease Inhibitor"/>
    <property type="match status" value="4"/>
</dbReference>
<dbReference type="GO" id="GO:0007165">
    <property type="term" value="P:signal transduction"/>
    <property type="evidence" value="ECO:0007669"/>
    <property type="project" value="UniProtKB-ARBA"/>
</dbReference>
<evidence type="ECO:0000256" key="2">
    <source>
        <dbReference type="ARBA" id="ARBA00004479"/>
    </source>
</evidence>
<protein>
    <recommendedName>
        <fullName evidence="17">Membrane glycoprotein lig-1</fullName>
    </recommendedName>
</protein>
<evidence type="ECO:0000256" key="5">
    <source>
        <dbReference type="ARBA" id="ARBA00022614"/>
    </source>
</evidence>
<dbReference type="EMBL" id="AJWK01014905">
    <property type="status" value="NOT_ANNOTATED_CDS"/>
    <property type="molecule type" value="Genomic_DNA"/>
</dbReference>
<feature type="chain" id="PRO_5008405820" description="Membrane glycoprotein lig-1" evidence="14">
    <location>
        <begin position="23"/>
        <end position="659"/>
    </location>
</feature>
<keyword evidence="10" id="KW-0520">NAD</keyword>
<dbReference type="SMART" id="SM00364">
    <property type="entry name" value="LRR_BAC"/>
    <property type="match status" value="6"/>
</dbReference>
<evidence type="ECO:0000256" key="6">
    <source>
        <dbReference type="ARBA" id="ARBA00022692"/>
    </source>
</evidence>
<organism evidence="15 16">
    <name type="scientific">Lutzomyia longipalpis</name>
    <name type="common">Sand fly</name>
    <dbReference type="NCBI Taxonomy" id="7200"/>
    <lineage>
        <taxon>Eukaryota</taxon>
        <taxon>Metazoa</taxon>
        <taxon>Ecdysozoa</taxon>
        <taxon>Arthropoda</taxon>
        <taxon>Hexapoda</taxon>
        <taxon>Insecta</taxon>
        <taxon>Pterygota</taxon>
        <taxon>Neoptera</taxon>
        <taxon>Endopterygota</taxon>
        <taxon>Diptera</taxon>
        <taxon>Nematocera</taxon>
        <taxon>Psychodoidea</taxon>
        <taxon>Psychodidae</taxon>
        <taxon>Lutzomyia</taxon>
        <taxon>Lutzomyia</taxon>
    </lineage>
</organism>
<dbReference type="PANTHER" id="PTHR45712">
    <property type="entry name" value="AGAP008170-PA"/>
    <property type="match status" value="1"/>
</dbReference>
<dbReference type="GO" id="GO:0010556">
    <property type="term" value="P:regulation of macromolecule biosynthetic process"/>
    <property type="evidence" value="ECO:0007669"/>
    <property type="project" value="UniProtKB-ARBA"/>
</dbReference>
<dbReference type="Proteomes" id="UP000092461">
    <property type="component" value="Unassembled WGS sequence"/>
</dbReference>
<dbReference type="GO" id="GO:0048666">
    <property type="term" value="P:neuron development"/>
    <property type="evidence" value="ECO:0007669"/>
    <property type="project" value="UniProtKB-ARBA"/>
</dbReference>
<evidence type="ECO:0000256" key="13">
    <source>
        <dbReference type="ARBA" id="ARBA00023170"/>
    </source>
</evidence>
<evidence type="ECO:0000313" key="16">
    <source>
        <dbReference type="Proteomes" id="UP000092461"/>
    </source>
</evidence>
<keyword evidence="6" id="KW-0812">Transmembrane</keyword>
<dbReference type="EnsemblMetazoa" id="LLOJ004776-RA">
    <property type="protein sequence ID" value="LLOJ004776-PA"/>
    <property type="gene ID" value="LLOJ004776"/>
</dbReference>
<keyword evidence="13" id="KW-0675">Receptor</keyword>
<dbReference type="PANTHER" id="PTHR45712:SF22">
    <property type="entry name" value="INSULIN-LIKE GROWTH FACTOR-BINDING PROTEIN COMPLEX ACID LABILE SUBUNIT"/>
    <property type="match status" value="1"/>
</dbReference>
<evidence type="ECO:0000313" key="15">
    <source>
        <dbReference type="EnsemblMetazoa" id="LLOJ004776-PA"/>
    </source>
</evidence>
<dbReference type="FunFam" id="3.80.10.10:FF:000355">
    <property type="entry name" value="Toll-like receptor Tollo"/>
    <property type="match status" value="1"/>
</dbReference>
<evidence type="ECO:0000256" key="7">
    <source>
        <dbReference type="ARBA" id="ARBA00022729"/>
    </source>
</evidence>
<keyword evidence="11" id="KW-0472">Membrane</keyword>
<keyword evidence="9" id="KW-1133">Transmembrane helix</keyword>
<dbReference type="GO" id="GO:0009653">
    <property type="term" value="P:anatomical structure morphogenesis"/>
    <property type="evidence" value="ECO:0007669"/>
    <property type="project" value="UniProtKB-ARBA"/>
</dbReference>
<evidence type="ECO:0000256" key="4">
    <source>
        <dbReference type="ARBA" id="ARBA00022475"/>
    </source>
</evidence>
<dbReference type="PROSITE" id="PS51450">
    <property type="entry name" value="LRR"/>
    <property type="match status" value="7"/>
</dbReference>
<dbReference type="InterPro" id="IPR001611">
    <property type="entry name" value="Leu-rich_rpt"/>
</dbReference>
<keyword evidence="12" id="KW-1015">Disulfide bond</keyword>
<evidence type="ECO:0000256" key="9">
    <source>
        <dbReference type="ARBA" id="ARBA00022989"/>
    </source>
</evidence>
<dbReference type="VEuPathDB" id="VectorBase:LLOJ004776"/>
<dbReference type="GO" id="GO:0005615">
    <property type="term" value="C:extracellular space"/>
    <property type="evidence" value="ECO:0007669"/>
    <property type="project" value="TreeGrafter"/>
</dbReference>
<evidence type="ECO:0000256" key="8">
    <source>
        <dbReference type="ARBA" id="ARBA00022737"/>
    </source>
</evidence>
<feature type="signal peptide" evidence="14">
    <location>
        <begin position="1"/>
        <end position="22"/>
    </location>
</feature>
<dbReference type="GO" id="GO:0005886">
    <property type="term" value="C:plasma membrane"/>
    <property type="evidence" value="ECO:0007669"/>
    <property type="project" value="UniProtKB-SubCell"/>
</dbReference>
<sequence>MPRYLAVAWFVVLLGYAAEIGAQCSWEYRNGSAVTCTIRRLERQGVDLAGAEGTTRLDIRCNEQFLFESQLPVRAFGRLQTLTELTMESCKLLQLPVHAFDGLSNLKRLTVRTNNYVWAPGKTLDIRPDALVDLKDLQYLDLSHDNLRHLAEGTLCPLNNLQHLNLSSNRIRSAENLGFAPESQCSGGVDLHVLDASYNELQAIPEGWGVSRLRRLQQLFLQHNNITDLSSECLIGLSSLKVLNVSLNHLETLPEGVFAGSRELREIHLQHNELYSLPRGTFHRLEQLLVLDLSSNSLSSHHIGNGTFAGLIRLIILNLAHNALTRIDSRTFKELFFLQILNLRNNSIGHIEENAFLPLYNLHTLNLAENRLHTIDDKLFNGLYVLSKLTLNNNLITVIEVNAFKNCSDLKELDLSSNQLLEVPVALQNLSMLRTLDLGENQIASIHNGSFRNLVQLTGLRLIDNLIGNITRGMFWDLPRLSVLNLAKNRVQSVERGAFDRNADLEAIRLDRNFISDINGIFATLASLLWLNLSENHLVWFDYAFIPKNLKWLDIHANYIEALRNYYKLQEEIRVKTLDASHNRITEISSMAIPNSIELLFINNNLIETIHPNTFVDKTNLTREDLYANALATLQMHNIRLAPVPDTRPYLNSISVAIH</sequence>
<evidence type="ECO:0008006" key="17">
    <source>
        <dbReference type="Google" id="ProtNLM"/>
    </source>
</evidence>
<accession>A0A1B0CJS3</accession>
<dbReference type="FunFam" id="3.80.10.10:FF:000448">
    <property type="entry name" value="Toll-like receptor 7"/>
    <property type="match status" value="1"/>
</dbReference>
<dbReference type="InterPro" id="IPR032675">
    <property type="entry name" value="LRR_dom_sf"/>
</dbReference>
<comment type="similarity">
    <text evidence="3">Belongs to the Toll-like receptor family.</text>
</comment>
<keyword evidence="8" id="KW-0677">Repeat</keyword>
<evidence type="ECO:0000256" key="12">
    <source>
        <dbReference type="ARBA" id="ARBA00023157"/>
    </source>
</evidence>
<dbReference type="InterPro" id="IPR050333">
    <property type="entry name" value="SLRP"/>
</dbReference>
<dbReference type="Pfam" id="PF13855">
    <property type="entry name" value="LRR_8"/>
    <property type="match status" value="4"/>
</dbReference>
<name>A0A1B0CJS3_LUTLO</name>
<keyword evidence="5" id="KW-0433">Leucine-rich repeat</keyword>
<keyword evidence="16" id="KW-1185">Reference proteome</keyword>
<dbReference type="InterPro" id="IPR003591">
    <property type="entry name" value="Leu-rich_rpt_typical-subtyp"/>
</dbReference>
<dbReference type="AlphaFoldDB" id="A0A1B0CJS3"/>